<comment type="caution">
    <text evidence="3">The sequence shown here is derived from an EMBL/GenBank/DDBJ whole genome shotgun (WGS) entry which is preliminary data.</text>
</comment>
<accession>A0ABQ7FVT0</accession>
<feature type="region of interest" description="Disordered" evidence="1">
    <location>
        <begin position="158"/>
        <end position="196"/>
    </location>
</feature>
<evidence type="ECO:0000256" key="1">
    <source>
        <dbReference type="SAM" id="MobiDB-lite"/>
    </source>
</evidence>
<gene>
    <name evidence="3" type="ORF">DUNSADRAFT_3064</name>
</gene>
<dbReference type="InterPro" id="IPR036867">
    <property type="entry name" value="R3H_dom_sf"/>
</dbReference>
<name>A0ABQ7FVT0_DUNSA</name>
<feature type="region of interest" description="Disordered" evidence="1">
    <location>
        <begin position="74"/>
        <end position="124"/>
    </location>
</feature>
<dbReference type="EMBL" id="MU070917">
    <property type="protein sequence ID" value="KAF5826448.1"/>
    <property type="molecule type" value="Genomic_DNA"/>
</dbReference>
<keyword evidence="4" id="KW-1185">Reference proteome</keyword>
<feature type="compositionally biased region" description="Low complexity" evidence="1">
    <location>
        <begin position="101"/>
        <end position="121"/>
    </location>
</feature>
<dbReference type="PROSITE" id="PS51061">
    <property type="entry name" value="R3H"/>
    <property type="match status" value="1"/>
</dbReference>
<evidence type="ECO:0000313" key="4">
    <source>
        <dbReference type="Proteomes" id="UP000815325"/>
    </source>
</evidence>
<dbReference type="Proteomes" id="UP000815325">
    <property type="component" value="Unassembled WGS sequence"/>
</dbReference>
<organism evidence="3 4">
    <name type="scientific">Dunaliella salina</name>
    <name type="common">Green alga</name>
    <name type="synonym">Protococcus salinus</name>
    <dbReference type="NCBI Taxonomy" id="3046"/>
    <lineage>
        <taxon>Eukaryota</taxon>
        <taxon>Viridiplantae</taxon>
        <taxon>Chlorophyta</taxon>
        <taxon>core chlorophytes</taxon>
        <taxon>Chlorophyceae</taxon>
        <taxon>CS clade</taxon>
        <taxon>Chlamydomonadales</taxon>
        <taxon>Dunaliellaceae</taxon>
        <taxon>Dunaliella</taxon>
    </lineage>
</organism>
<evidence type="ECO:0000313" key="3">
    <source>
        <dbReference type="EMBL" id="KAF5826448.1"/>
    </source>
</evidence>
<sequence length="196" mass="21733">MCFCRYSFEIPSQASEWEWEELLQWFAQSASECPEPVMVLPPSLSKGDRAMLHKMGERLGLASESQGVGAARHLTIRATPPTPAVRQRVHGTGTADELTDDTQGIQSGDGSSQQRRQQRQQASKHGLFEGSYMGLSVHEIWVALQEEGGHLGEFSKGEVAEMIAQEQQQQQQQQQDQQPAPSFGLTPATKSVLDRR</sequence>
<proteinExistence type="predicted"/>
<dbReference type="InterPro" id="IPR001374">
    <property type="entry name" value="R3H_dom"/>
</dbReference>
<protein>
    <recommendedName>
        <fullName evidence="2">R3H domain-containing protein</fullName>
    </recommendedName>
</protein>
<feature type="domain" description="R3H" evidence="2">
    <location>
        <begin position="13"/>
        <end position="80"/>
    </location>
</feature>
<dbReference type="SUPFAM" id="SSF82708">
    <property type="entry name" value="R3H domain"/>
    <property type="match status" value="1"/>
</dbReference>
<evidence type="ECO:0000259" key="2">
    <source>
        <dbReference type="PROSITE" id="PS51061"/>
    </source>
</evidence>
<feature type="compositionally biased region" description="Low complexity" evidence="1">
    <location>
        <begin position="165"/>
        <end position="178"/>
    </location>
</feature>
<dbReference type="Gene3D" id="3.30.1370.50">
    <property type="entry name" value="R3H-like domain"/>
    <property type="match status" value="1"/>
</dbReference>
<reference evidence="3" key="1">
    <citation type="submission" date="2017-08" db="EMBL/GenBank/DDBJ databases">
        <authorList>
            <person name="Polle J.E."/>
            <person name="Barry K."/>
            <person name="Cushman J."/>
            <person name="Schmutz J."/>
            <person name="Tran D."/>
            <person name="Hathwaick L.T."/>
            <person name="Yim W.C."/>
            <person name="Jenkins J."/>
            <person name="Mckie-Krisberg Z.M."/>
            <person name="Prochnik S."/>
            <person name="Lindquist E."/>
            <person name="Dockter R.B."/>
            <person name="Adam C."/>
            <person name="Molina H."/>
            <person name="Bunkerborg J."/>
            <person name="Jin E."/>
            <person name="Buchheim M."/>
            <person name="Magnuson J."/>
        </authorList>
    </citation>
    <scope>NUCLEOTIDE SEQUENCE</scope>
    <source>
        <strain evidence="3">CCAP 19/18</strain>
    </source>
</reference>
<dbReference type="Pfam" id="PF01424">
    <property type="entry name" value="R3H"/>
    <property type="match status" value="1"/>
</dbReference>